<organism evidence="1 2">
    <name type="scientific">Solanum bulbocastanum</name>
    <name type="common">Wild potato</name>
    <dbReference type="NCBI Taxonomy" id="147425"/>
    <lineage>
        <taxon>Eukaryota</taxon>
        <taxon>Viridiplantae</taxon>
        <taxon>Streptophyta</taxon>
        <taxon>Embryophyta</taxon>
        <taxon>Tracheophyta</taxon>
        <taxon>Spermatophyta</taxon>
        <taxon>Magnoliopsida</taxon>
        <taxon>eudicotyledons</taxon>
        <taxon>Gunneridae</taxon>
        <taxon>Pentapetalae</taxon>
        <taxon>asterids</taxon>
        <taxon>lamiids</taxon>
        <taxon>Solanales</taxon>
        <taxon>Solanaceae</taxon>
        <taxon>Solanoideae</taxon>
        <taxon>Solaneae</taxon>
        <taxon>Solanum</taxon>
    </lineage>
</organism>
<protein>
    <submittedName>
        <fullName evidence="1">Uncharacterized protein</fullName>
    </submittedName>
</protein>
<dbReference type="EMBL" id="JBANQN010000001">
    <property type="protein sequence ID" value="KAK6804768.1"/>
    <property type="molecule type" value="Genomic_DNA"/>
</dbReference>
<proteinExistence type="predicted"/>
<evidence type="ECO:0000313" key="1">
    <source>
        <dbReference type="EMBL" id="KAK6804768.1"/>
    </source>
</evidence>
<evidence type="ECO:0000313" key="2">
    <source>
        <dbReference type="Proteomes" id="UP001371456"/>
    </source>
</evidence>
<accession>A0AAN8UBL9</accession>
<keyword evidence="2" id="KW-1185">Reference proteome</keyword>
<comment type="caution">
    <text evidence="1">The sequence shown here is derived from an EMBL/GenBank/DDBJ whole genome shotgun (WGS) entry which is preliminary data.</text>
</comment>
<dbReference type="Proteomes" id="UP001371456">
    <property type="component" value="Unassembled WGS sequence"/>
</dbReference>
<name>A0AAN8UBL9_SOLBU</name>
<dbReference type="AlphaFoldDB" id="A0AAN8UBL9"/>
<gene>
    <name evidence="1" type="ORF">RDI58_002552</name>
</gene>
<sequence length="113" mass="13177">MKKKSRLVLQLSPPLPHDHSMTCSSTIKQITIFHHAQVGVYDTFELQALAILWLARGGMKSSNLEITSSFQFHLHRTYGLSLKKSLHIFMQKRRNRIKQPIHENKKETQQSRI</sequence>
<reference evidence="1 2" key="1">
    <citation type="submission" date="2024-02" db="EMBL/GenBank/DDBJ databases">
        <title>de novo genome assembly of Solanum bulbocastanum strain 11H21.</title>
        <authorList>
            <person name="Hosaka A.J."/>
        </authorList>
    </citation>
    <scope>NUCLEOTIDE SEQUENCE [LARGE SCALE GENOMIC DNA]</scope>
    <source>
        <tissue evidence="1">Young leaves</tissue>
    </source>
</reference>